<gene>
    <name evidence="1" type="ORF">ACFPEL_21110</name>
</gene>
<evidence type="ECO:0000313" key="1">
    <source>
        <dbReference type="EMBL" id="MFC4834923.1"/>
    </source>
</evidence>
<keyword evidence="2" id="KW-1185">Reference proteome</keyword>
<reference evidence="2" key="1">
    <citation type="journal article" date="2019" name="Int. J. Syst. Evol. Microbiol.">
        <title>The Global Catalogue of Microorganisms (GCM) 10K type strain sequencing project: providing services to taxonomists for standard genome sequencing and annotation.</title>
        <authorList>
            <consortium name="The Broad Institute Genomics Platform"/>
            <consortium name="The Broad Institute Genome Sequencing Center for Infectious Disease"/>
            <person name="Wu L."/>
            <person name="Ma J."/>
        </authorList>
    </citation>
    <scope>NUCLEOTIDE SEQUENCE [LARGE SCALE GENOMIC DNA]</scope>
    <source>
        <strain evidence="2">CCUG 50347</strain>
    </source>
</reference>
<dbReference type="EMBL" id="JBHSIM010000045">
    <property type="protein sequence ID" value="MFC4834923.1"/>
    <property type="molecule type" value="Genomic_DNA"/>
</dbReference>
<accession>A0ABV9RMA6</accession>
<name>A0ABV9RMA6_9PSEU</name>
<comment type="caution">
    <text evidence="1">The sequence shown here is derived from an EMBL/GenBank/DDBJ whole genome shotgun (WGS) entry which is preliminary data.</text>
</comment>
<organism evidence="1 2">
    <name type="scientific">Actinomycetospora chibensis</name>
    <dbReference type="NCBI Taxonomy" id="663606"/>
    <lineage>
        <taxon>Bacteria</taxon>
        <taxon>Bacillati</taxon>
        <taxon>Actinomycetota</taxon>
        <taxon>Actinomycetes</taxon>
        <taxon>Pseudonocardiales</taxon>
        <taxon>Pseudonocardiaceae</taxon>
        <taxon>Actinomycetospora</taxon>
    </lineage>
</organism>
<dbReference type="Proteomes" id="UP001595909">
    <property type="component" value="Unassembled WGS sequence"/>
</dbReference>
<protein>
    <recommendedName>
        <fullName evidence="3">Thioredoxin family protein</fullName>
    </recommendedName>
</protein>
<sequence length="102" mass="11361">MKVELLYFGGCPNAERYLPHLRQIVATTSHQLVELEIIDEEQAVAQSFLGSPTVRVDGRDVEPGAVERADFGMSCRIYLTADGSRGTPPDEWVWRALDEPEG</sequence>
<evidence type="ECO:0008006" key="3">
    <source>
        <dbReference type="Google" id="ProtNLM"/>
    </source>
</evidence>
<dbReference type="RefSeq" id="WP_274187546.1">
    <property type="nucleotide sequence ID" value="NZ_BAABHN010000045.1"/>
</dbReference>
<proteinExistence type="predicted"/>
<evidence type="ECO:0000313" key="2">
    <source>
        <dbReference type="Proteomes" id="UP001595909"/>
    </source>
</evidence>